<name>A0ABV4WW41_9CYAN</name>
<keyword evidence="2" id="KW-1185">Reference proteome</keyword>
<comment type="caution">
    <text evidence="1">The sequence shown here is derived from an EMBL/GenBank/DDBJ whole genome shotgun (WGS) entry which is preliminary data.</text>
</comment>
<dbReference type="RefSeq" id="WP_413281332.1">
    <property type="nucleotide sequence ID" value="NZ_JBHFNT010000289.1"/>
</dbReference>
<reference evidence="1 2" key="1">
    <citation type="submission" date="2024-09" db="EMBL/GenBank/DDBJ databases">
        <title>Floridaenema gen nov. (Aerosakkonemataceae, Aerosakkonematales ord. nov., Cyanobacteria) from benthic tropical and subtropical fresh waters, with the description of four new species.</title>
        <authorList>
            <person name="Moretto J.A."/>
            <person name="Berthold D.E."/>
            <person name="Lefler F.W."/>
            <person name="Huang I.-S."/>
            <person name="Laughinghouse H. IV."/>
        </authorList>
    </citation>
    <scope>NUCLEOTIDE SEQUENCE [LARGE SCALE GENOMIC DNA]</scope>
    <source>
        <strain evidence="1 2">BLCC-F167</strain>
    </source>
</reference>
<dbReference type="Proteomes" id="UP001576780">
    <property type="component" value="Unassembled WGS sequence"/>
</dbReference>
<organism evidence="1 2">
    <name type="scientific">Floridaenema evergladense BLCC-F167</name>
    <dbReference type="NCBI Taxonomy" id="3153639"/>
    <lineage>
        <taxon>Bacteria</taxon>
        <taxon>Bacillati</taxon>
        <taxon>Cyanobacteriota</taxon>
        <taxon>Cyanophyceae</taxon>
        <taxon>Oscillatoriophycideae</taxon>
        <taxon>Aerosakkonematales</taxon>
        <taxon>Aerosakkonemataceae</taxon>
        <taxon>Floridanema</taxon>
        <taxon>Floridanema evergladense</taxon>
    </lineage>
</organism>
<proteinExistence type="predicted"/>
<evidence type="ECO:0000313" key="1">
    <source>
        <dbReference type="EMBL" id="MFB2839042.1"/>
    </source>
</evidence>
<sequence>MAILLFSYVKTKFPKQLIYKAFAWGHQPLLRVGKFLTALTKAFCLQNKKAFHRRSPVMDLGKKKRFFTLKYYEQLKVAGYQSLIPRESFKSGLLDLRVAGYSTVLPSGFAQKL</sequence>
<protein>
    <submittedName>
        <fullName evidence="1">Uncharacterized protein</fullName>
    </submittedName>
</protein>
<accession>A0ABV4WW41</accession>
<gene>
    <name evidence="1" type="ORF">ACE1CA_31510</name>
</gene>
<evidence type="ECO:0000313" key="2">
    <source>
        <dbReference type="Proteomes" id="UP001576780"/>
    </source>
</evidence>
<dbReference type="EMBL" id="JBHFNT010000289">
    <property type="protein sequence ID" value="MFB2839042.1"/>
    <property type="molecule type" value="Genomic_DNA"/>
</dbReference>